<feature type="domain" description="4Fe-4S Wbl-type" evidence="11">
    <location>
        <begin position="15"/>
        <end position="80"/>
    </location>
</feature>
<evidence type="ECO:0000256" key="1">
    <source>
        <dbReference type="ARBA" id="ARBA00001966"/>
    </source>
</evidence>
<dbReference type="GO" id="GO:0046872">
    <property type="term" value="F:metal ion binding"/>
    <property type="evidence" value="ECO:0007669"/>
    <property type="project" value="UniProtKB-KW"/>
</dbReference>
<dbReference type="InterPro" id="IPR003482">
    <property type="entry name" value="Whib"/>
</dbReference>
<evidence type="ECO:0000256" key="8">
    <source>
        <dbReference type="ARBA" id="ARBA00023125"/>
    </source>
</evidence>
<dbReference type="GO" id="GO:0003677">
    <property type="term" value="F:DNA binding"/>
    <property type="evidence" value="ECO:0007669"/>
    <property type="project" value="UniProtKB-KW"/>
</dbReference>
<dbReference type="Pfam" id="PF02467">
    <property type="entry name" value="Whib"/>
    <property type="match status" value="1"/>
</dbReference>
<evidence type="ECO:0000256" key="6">
    <source>
        <dbReference type="ARBA" id="ARBA00023014"/>
    </source>
</evidence>
<protein>
    <submittedName>
        <fullName evidence="12">WhiB family transcription factor</fullName>
    </submittedName>
</protein>
<evidence type="ECO:0000313" key="12">
    <source>
        <dbReference type="EMBL" id="APD18621.1"/>
    </source>
</evidence>
<dbReference type="EMBL" id="KY092481">
    <property type="protein sequence ID" value="APD18621.1"/>
    <property type="molecule type" value="Genomic_DNA"/>
</dbReference>
<keyword evidence="13" id="KW-1185">Reference proteome</keyword>
<dbReference type="PANTHER" id="PTHR38839">
    <property type="entry name" value="TRANSCRIPTIONAL REGULATOR WHID-RELATED"/>
    <property type="match status" value="1"/>
</dbReference>
<evidence type="ECO:0000256" key="7">
    <source>
        <dbReference type="ARBA" id="ARBA00023015"/>
    </source>
</evidence>
<gene>
    <name evidence="12" type="ORF">SEA_PAPAYASALAD_40</name>
</gene>
<sequence>MNSQTLKPSWHRGAACTGLDVDAFYPDATDAEGRREALAICGLCPVREECLAEVMAEEGGRGRTSRFGIRGGKTPSARFHFHKATVKAERERLAVEAAA</sequence>
<keyword evidence="8" id="KW-0238">DNA-binding</keyword>
<dbReference type="InterPro" id="IPR034768">
    <property type="entry name" value="4FE4S_WBL"/>
</dbReference>
<keyword evidence="4" id="KW-0479">Metal-binding</keyword>
<dbReference type="Proteomes" id="UP000221186">
    <property type="component" value="Segment"/>
</dbReference>
<evidence type="ECO:0000259" key="11">
    <source>
        <dbReference type="PROSITE" id="PS51674"/>
    </source>
</evidence>
<evidence type="ECO:0000256" key="3">
    <source>
        <dbReference type="ARBA" id="ARBA00022485"/>
    </source>
</evidence>
<keyword evidence="7" id="KW-0805">Transcription regulation</keyword>
<keyword evidence="3" id="KW-0004">4Fe-4S</keyword>
<comment type="cofactor">
    <cofactor evidence="1">
        <name>[4Fe-4S] cluster</name>
        <dbReference type="ChEBI" id="CHEBI:49883"/>
    </cofactor>
</comment>
<evidence type="ECO:0000313" key="13">
    <source>
        <dbReference type="Proteomes" id="UP000221186"/>
    </source>
</evidence>
<accession>A0A1J0MC99</accession>
<dbReference type="GO" id="GO:0045892">
    <property type="term" value="P:negative regulation of DNA-templated transcription"/>
    <property type="evidence" value="ECO:0007669"/>
    <property type="project" value="TreeGrafter"/>
</dbReference>
<organism evidence="12 13">
    <name type="scientific">Streptomyces phage PapayaSalad</name>
    <dbReference type="NCBI Taxonomy" id="1920310"/>
    <lineage>
        <taxon>Viruses</taxon>
        <taxon>Duplodnaviria</taxon>
        <taxon>Heunggongvirae</taxon>
        <taxon>Uroviricota</taxon>
        <taxon>Caudoviricetes</taxon>
        <taxon>Austintatiousvirus</taxon>
        <taxon>Austintatiousvirus papayasalad</taxon>
    </lineage>
</organism>
<reference evidence="12 13" key="1">
    <citation type="submission" date="2016-11" db="EMBL/GenBank/DDBJ databases">
        <authorList>
            <person name="Sivoravong A.B."/>
            <person name="Van De Walle M.R."/>
            <person name="Watson A.I."/>
            <person name="Nayek S."/>
            <person name="Bhuiyan S."/>
            <person name="Bonilla J.A."/>
            <person name="Hughes L.E."/>
            <person name="Garlena R.A."/>
            <person name="Russell D.A."/>
            <person name="Pope W.H."/>
            <person name="Jacobs-Sera D."/>
            <person name="Hendrix R.W."/>
            <person name="Hatfull G.F."/>
        </authorList>
    </citation>
    <scope>NUCLEOTIDE SEQUENCE [LARGE SCALE GENOMIC DNA]</scope>
</reference>
<keyword evidence="10" id="KW-0804">Transcription</keyword>
<name>A0A1J0MC99_9CAUD</name>
<dbReference type="GO" id="GO:0047134">
    <property type="term" value="F:protein-disulfide reductase [NAD(P)H] activity"/>
    <property type="evidence" value="ECO:0007669"/>
    <property type="project" value="TreeGrafter"/>
</dbReference>
<evidence type="ECO:0000256" key="2">
    <source>
        <dbReference type="ARBA" id="ARBA00006597"/>
    </source>
</evidence>
<keyword evidence="9" id="KW-1015">Disulfide bond</keyword>
<evidence type="ECO:0000256" key="4">
    <source>
        <dbReference type="ARBA" id="ARBA00022723"/>
    </source>
</evidence>
<dbReference type="GO" id="GO:0051539">
    <property type="term" value="F:4 iron, 4 sulfur cluster binding"/>
    <property type="evidence" value="ECO:0007669"/>
    <property type="project" value="UniProtKB-KW"/>
</dbReference>
<dbReference type="PROSITE" id="PS51674">
    <property type="entry name" value="4FE4S_WBL"/>
    <property type="match status" value="1"/>
</dbReference>
<keyword evidence="5" id="KW-0408">Iron</keyword>
<comment type="similarity">
    <text evidence="2">Belongs to the WhiB family.</text>
</comment>
<proteinExistence type="inferred from homology"/>
<evidence type="ECO:0000256" key="9">
    <source>
        <dbReference type="ARBA" id="ARBA00023157"/>
    </source>
</evidence>
<evidence type="ECO:0000256" key="5">
    <source>
        <dbReference type="ARBA" id="ARBA00023004"/>
    </source>
</evidence>
<keyword evidence="6" id="KW-0411">Iron-sulfur</keyword>
<evidence type="ECO:0000256" key="10">
    <source>
        <dbReference type="ARBA" id="ARBA00023163"/>
    </source>
</evidence>